<dbReference type="SMART" id="SM00487">
    <property type="entry name" value="DEXDc"/>
    <property type="match status" value="1"/>
</dbReference>
<dbReference type="AlphaFoldDB" id="A0A1Q5UF59"/>
<sequence>MVTGFMVHGTAGPMEWMMDLRRYGMKIHMNTPTAGHIGWANGDELSYKTMRFTMGAFRGFIHGLTASARQLMINQILRCQPDQIPVIPWDRMADDFNQPKAGWSFLQDERTPWPVDGSRWMVDRVQEEHPLQRLFMQANTNRFSVDAIGRFFGFVNEFKEKLAVLVHITSGQPPRGPELLSIRHRNSAAGGHRNVFIEDGLVAFITRYHKGFYASGDAKVIHRYVPREVGELVVWYLWLVLLFVEMLQAFQEEACRLDAVPDTHATKMWGFDAGTGREWTPTRVTDVMVRESKMRLHNGLSLSAYRDIAIAISRRYFGSVKAFPHNVREDGTEVISDNEENEDDMDDEQWVRHIADLQAAHTTHIAEMAYGRMMTQQQGTTAGRQAGFRTSSVHWHDFLGFDIKDIPSSVLGKRARPRWKDDDIQMRDQRRYLVETTNMTEALQRMTGDPTMQFRGVQGAAIDAIKRGDSRVVVVMPTGGGKSMLFMLPAWVGQRGGLTIVVVPLTALRSDLQRRCEAAGISCVEWESHRYPDHAAIVFVTPEAVFTDSFQSFLNRQRDNIRLDRIVIDECHVMLNTSEKFRPRLQQLGQMHRFGAQMVFLTATLPPCEESRLFQRMAVERNVVSMYRARTSRYNIAYRVYRPTIALKYRSQNQWLEDPGVR</sequence>
<comment type="similarity">
    <text evidence="1">Belongs to the helicase family. RecQ subfamily.</text>
</comment>
<comment type="caution">
    <text evidence="3">The sequence shown here is derived from an EMBL/GenBank/DDBJ whole genome shotgun (WGS) entry which is preliminary data.</text>
</comment>
<dbReference type="Pfam" id="PF00270">
    <property type="entry name" value="DEAD"/>
    <property type="match status" value="1"/>
</dbReference>
<dbReference type="GO" id="GO:0043138">
    <property type="term" value="F:3'-5' DNA helicase activity"/>
    <property type="evidence" value="ECO:0007669"/>
    <property type="project" value="TreeGrafter"/>
</dbReference>
<dbReference type="PROSITE" id="PS51192">
    <property type="entry name" value="HELICASE_ATP_BIND_1"/>
    <property type="match status" value="1"/>
</dbReference>
<dbReference type="PANTHER" id="PTHR13710:SF154">
    <property type="entry name" value="RECQ HELICASE, PUTATIVE (AFU_ORTHOLOGUE AFUA_6G14720)-RELATED"/>
    <property type="match status" value="1"/>
</dbReference>
<dbReference type="GO" id="GO:0005737">
    <property type="term" value="C:cytoplasm"/>
    <property type="evidence" value="ECO:0007669"/>
    <property type="project" value="TreeGrafter"/>
</dbReference>
<dbReference type="InterPro" id="IPR014001">
    <property type="entry name" value="Helicase_ATP-bd"/>
</dbReference>
<evidence type="ECO:0000259" key="2">
    <source>
        <dbReference type="PROSITE" id="PS51192"/>
    </source>
</evidence>
<dbReference type="CDD" id="cd17920">
    <property type="entry name" value="DEXHc_RecQ"/>
    <property type="match status" value="1"/>
</dbReference>
<dbReference type="EMBL" id="MNBE01000304">
    <property type="protein sequence ID" value="OKP11118.1"/>
    <property type="molecule type" value="Genomic_DNA"/>
</dbReference>
<dbReference type="STRING" id="1316194.A0A1Q5UF59"/>
<reference evidence="3 4" key="1">
    <citation type="submission" date="2016-10" db="EMBL/GenBank/DDBJ databases">
        <title>Genome sequence of the ascomycete fungus Penicillium subrubescens.</title>
        <authorList>
            <person name="De Vries R.P."/>
            <person name="Peng M."/>
            <person name="Dilokpimol A."/>
            <person name="Hilden K."/>
            <person name="Makela M.R."/>
            <person name="Grigoriev I."/>
            <person name="Riley R."/>
            <person name="Granchi Z."/>
        </authorList>
    </citation>
    <scope>NUCLEOTIDE SEQUENCE [LARGE SCALE GENOMIC DNA]</scope>
    <source>
        <strain evidence="3 4">CBS 132785</strain>
    </source>
</reference>
<keyword evidence="4" id="KW-1185">Reference proteome</keyword>
<dbReference type="GO" id="GO:0003676">
    <property type="term" value="F:nucleic acid binding"/>
    <property type="evidence" value="ECO:0007669"/>
    <property type="project" value="InterPro"/>
</dbReference>
<evidence type="ECO:0000256" key="1">
    <source>
        <dbReference type="ARBA" id="ARBA00005446"/>
    </source>
</evidence>
<keyword evidence="3" id="KW-0378">Hydrolase</keyword>
<gene>
    <name evidence="3" type="ORF">PENSUB_3488</name>
</gene>
<dbReference type="GO" id="GO:0000724">
    <property type="term" value="P:double-strand break repair via homologous recombination"/>
    <property type="evidence" value="ECO:0007669"/>
    <property type="project" value="TreeGrafter"/>
</dbReference>
<accession>A0A1Q5UF59</accession>
<dbReference type="Gene3D" id="3.40.50.300">
    <property type="entry name" value="P-loop containing nucleotide triphosphate hydrolases"/>
    <property type="match status" value="1"/>
</dbReference>
<dbReference type="GO" id="GO:0005524">
    <property type="term" value="F:ATP binding"/>
    <property type="evidence" value="ECO:0007669"/>
    <property type="project" value="InterPro"/>
</dbReference>
<protein>
    <submittedName>
        <fullName evidence="3">ATP-dependent DNA helicase Q5</fullName>
    </submittedName>
</protein>
<keyword evidence="3" id="KW-0347">Helicase</keyword>
<dbReference type="InterPro" id="IPR011545">
    <property type="entry name" value="DEAD/DEAH_box_helicase_dom"/>
</dbReference>
<dbReference type="InterPro" id="IPR027417">
    <property type="entry name" value="P-loop_NTPase"/>
</dbReference>
<organism evidence="3 4">
    <name type="scientific">Penicillium subrubescens</name>
    <dbReference type="NCBI Taxonomy" id="1316194"/>
    <lineage>
        <taxon>Eukaryota</taxon>
        <taxon>Fungi</taxon>
        <taxon>Dikarya</taxon>
        <taxon>Ascomycota</taxon>
        <taxon>Pezizomycotina</taxon>
        <taxon>Eurotiomycetes</taxon>
        <taxon>Eurotiomycetidae</taxon>
        <taxon>Eurotiales</taxon>
        <taxon>Aspergillaceae</taxon>
        <taxon>Penicillium</taxon>
    </lineage>
</organism>
<dbReference type="SUPFAM" id="SSF52540">
    <property type="entry name" value="P-loop containing nucleoside triphosphate hydrolases"/>
    <property type="match status" value="1"/>
</dbReference>
<keyword evidence="3" id="KW-0547">Nucleotide-binding</keyword>
<dbReference type="GO" id="GO:0005694">
    <property type="term" value="C:chromosome"/>
    <property type="evidence" value="ECO:0007669"/>
    <property type="project" value="TreeGrafter"/>
</dbReference>
<dbReference type="PANTHER" id="PTHR13710">
    <property type="entry name" value="DNA HELICASE RECQ FAMILY MEMBER"/>
    <property type="match status" value="1"/>
</dbReference>
<proteinExistence type="inferred from homology"/>
<name>A0A1Q5UF59_9EURO</name>
<dbReference type="GO" id="GO:0009378">
    <property type="term" value="F:four-way junction helicase activity"/>
    <property type="evidence" value="ECO:0007669"/>
    <property type="project" value="TreeGrafter"/>
</dbReference>
<keyword evidence="3" id="KW-0067">ATP-binding</keyword>
<dbReference type="Proteomes" id="UP000186955">
    <property type="component" value="Unassembled WGS sequence"/>
</dbReference>
<feature type="domain" description="Helicase ATP-binding" evidence="2">
    <location>
        <begin position="463"/>
        <end position="623"/>
    </location>
</feature>
<evidence type="ECO:0000313" key="4">
    <source>
        <dbReference type="Proteomes" id="UP000186955"/>
    </source>
</evidence>
<evidence type="ECO:0000313" key="3">
    <source>
        <dbReference type="EMBL" id="OKP11118.1"/>
    </source>
</evidence>